<protein>
    <recommendedName>
        <fullName evidence="4">F-box domain-containing protein</fullName>
    </recommendedName>
</protein>
<dbReference type="Proteomes" id="UP000290288">
    <property type="component" value="Unassembled WGS sequence"/>
</dbReference>
<sequence>MQLGDTLSPLTVMISHLPEDILLEFIDLLSSDIQTLRSCAQTSNAWAQRCQPYIFRMVSLEAESNPGPRYRKLRDVLEKNPSLADFTHELHLYIGHVRSKVRASCDEVVDINNPELPQFLDRFNQLKQVSIAYSYRSRYISIPETLVEPFAKIFGLESLREATLFDFMHFPISILAHAPYVTNISLYSVDFDTQDPDKTPPTSPSQTPNRPPVRHRAPISLAVKYCPPDIHQVLEELVRERGGLFQYHWIENLVLGPNCNDPE</sequence>
<name>A0A4Q2DRC1_9AGAR</name>
<dbReference type="OrthoDB" id="2968433at2759"/>
<reference evidence="2 3" key="1">
    <citation type="submission" date="2019-01" db="EMBL/GenBank/DDBJ databases">
        <title>Draft genome sequence of Psathyrella aberdarensis IHI B618.</title>
        <authorList>
            <person name="Buettner E."/>
            <person name="Kellner H."/>
        </authorList>
    </citation>
    <scope>NUCLEOTIDE SEQUENCE [LARGE SCALE GENOMIC DNA]</scope>
    <source>
        <strain evidence="2 3">IHI B618</strain>
    </source>
</reference>
<feature type="region of interest" description="Disordered" evidence="1">
    <location>
        <begin position="192"/>
        <end position="213"/>
    </location>
</feature>
<proteinExistence type="predicted"/>
<evidence type="ECO:0000313" key="2">
    <source>
        <dbReference type="EMBL" id="RXW21554.1"/>
    </source>
</evidence>
<evidence type="ECO:0000256" key="1">
    <source>
        <dbReference type="SAM" id="MobiDB-lite"/>
    </source>
</evidence>
<evidence type="ECO:0008006" key="4">
    <source>
        <dbReference type="Google" id="ProtNLM"/>
    </source>
</evidence>
<organism evidence="2 3">
    <name type="scientific">Candolleomyces aberdarensis</name>
    <dbReference type="NCBI Taxonomy" id="2316362"/>
    <lineage>
        <taxon>Eukaryota</taxon>
        <taxon>Fungi</taxon>
        <taxon>Dikarya</taxon>
        <taxon>Basidiomycota</taxon>
        <taxon>Agaricomycotina</taxon>
        <taxon>Agaricomycetes</taxon>
        <taxon>Agaricomycetidae</taxon>
        <taxon>Agaricales</taxon>
        <taxon>Agaricineae</taxon>
        <taxon>Psathyrellaceae</taxon>
        <taxon>Candolleomyces</taxon>
    </lineage>
</organism>
<evidence type="ECO:0000313" key="3">
    <source>
        <dbReference type="Proteomes" id="UP000290288"/>
    </source>
</evidence>
<keyword evidence="3" id="KW-1185">Reference proteome</keyword>
<dbReference type="EMBL" id="SDEE01000103">
    <property type="protein sequence ID" value="RXW21554.1"/>
    <property type="molecule type" value="Genomic_DNA"/>
</dbReference>
<gene>
    <name evidence="2" type="ORF">EST38_g4314</name>
</gene>
<accession>A0A4Q2DRC1</accession>
<dbReference type="AlphaFoldDB" id="A0A4Q2DRC1"/>
<comment type="caution">
    <text evidence="2">The sequence shown here is derived from an EMBL/GenBank/DDBJ whole genome shotgun (WGS) entry which is preliminary data.</text>
</comment>